<dbReference type="InterPro" id="IPR000504">
    <property type="entry name" value="RRM_dom"/>
</dbReference>
<dbReference type="SUPFAM" id="SSF54928">
    <property type="entry name" value="RNA-binding domain, RBD"/>
    <property type="match status" value="2"/>
</dbReference>
<organism evidence="4 5">
    <name type="scientific">Starmerella bacillaris</name>
    <name type="common">Yeast</name>
    <name type="synonym">Candida zemplinina</name>
    <dbReference type="NCBI Taxonomy" id="1247836"/>
    <lineage>
        <taxon>Eukaryota</taxon>
        <taxon>Fungi</taxon>
        <taxon>Dikarya</taxon>
        <taxon>Ascomycota</taxon>
        <taxon>Saccharomycotina</taxon>
        <taxon>Dipodascomycetes</taxon>
        <taxon>Dipodascales</taxon>
        <taxon>Trichomonascaceae</taxon>
        <taxon>Starmerella</taxon>
    </lineage>
</organism>
<dbReference type="InterPro" id="IPR050502">
    <property type="entry name" value="Euk_RNA-bind_prot"/>
</dbReference>
<dbReference type="CDD" id="cd00590">
    <property type="entry name" value="RRM_SF"/>
    <property type="match status" value="2"/>
</dbReference>
<dbReference type="PANTHER" id="PTHR48025">
    <property type="entry name" value="OS02G0815200 PROTEIN"/>
    <property type="match status" value="1"/>
</dbReference>
<dbReference type="InterPro" id="IPR035979">
    <property type="entry name" value="RBD_domain_sf"/>
</dbReference>
<evidence type="ECO:0000259" key="3">
    <source>
        <dbReference type="PROSITE" id="PS50102"/>
    </source>
</evidence>
<evidence type="ECO:0000256" key="2">
    <source>
        <dbReference type="PROSITE-ProRule" id="PRU00176"/>
    </source>
</evidence>
<name>A0AAV5RHT1_STABA</name>
<dbReference type="GO" id="GO:0003729">
    <property type="term" value="F:mRNA binding"/>
    <property type="evidence" value="ECO:0007669"/>
    <property type="project" value="TreeGrafter"/>
</dbReference>
<dbReference type="Pfam" id="PF00076">
    <property type="entry name" value="RRM_1"/>
    <property type="match status" value="1"/>
</dbReference>
<accession>A0AAV5RHT1</accession>
<dbReference type="Proteomes" id="UP001362899">
    <property type="component" value="Unassembled WGS sequence"/>
</dbReference>
<dbReference type="AlphaFoldDB" id="A0AAV5RHT1"/>
<proteinExistence type="predicted"/>
<dbReference type="SMART" id="SM00360">
    <property type="entry name" value="RRM"/>
    <property type="match status" value="3"/>
</dbReference>
<dbReference type="InterPro" id="IPR012677">
    <property type="entry name" value="Nucleotide-bd_a/b_plait_sf"/>
</dbReference>
<gene>
    <name evidence="4" type="ORF">DASB73_019630</name>
</gene>
<evidence type="ECO:0000256" key="1">
    <source>
        <dbReference type="ARBA" id="ARBA00022884"/>
    </source>
</evidence>
<comment type="caution">
    <text evidence="4">The sequence shown here is derived from an EMBL/GenBank/DDBJ whole genome shotgun (WGS) entry which is preliminary data.</text>
</comment>
<protein>
    <recommendedName>
        <fullName evidence="3">RRM domain-containing protein</fullName>
    </recommendedName>
</protein>
<dbReference type="Gene3D" id="3.30.70.330">
    <property type="match status" value="2"/>
</dbReference>
<dbReference type="PROSITE" id="PS50102">
    <property type="entry name" value="RRM"/>
    <property type="match status" value="1"/>
</dbReference>
<dbReference type="PANTHER" id="PTHR48025:SF1">
    <property type="entry name" value="RRM DOMAIN-CONTAINING PROTEIN"/>
    <property type="match status" value="1"/>
</dbReference>
<dbReference type="EMBL" id="BTGC01000003">
    <property type="protein sequence ID" value="GMM51005.1"/>
    <property type="molecule type" value="Genomic_DNA"/>
</dbReference>
<evidence type="ECO:0000313" key="4">
    <source>
        <dbReference type="EMBL" id="GMM51005.1"/>
    </source>
</evidence>
<keyword evidence="1 2" id="KW-0694">RNA-binding</keyword>
<keyword evidence="5" id="KW-1185">Reference proteome</keyword>
<sequence>MVFIDFREEKGTHVNLHSDSAIYVSGLKQGTTVQQITDVFERFGVIEAILHSKSQSESSYYALIKYTCFEEAQNALKKRRRLIVNKKQVIVKQSYTEKQSNKIFFSNNCEYLNSKYSNASTQEKQDISGGRTSTVRFAGHPTVISFDEDVKCDSLNNSTTNFCDLVDHSLSSNELFDTDMTKSNSTSNDTCNNTMGYGPNGNLLLIERGPLFHESISHNASDFINQGDKEAYDSSVIRIDGLPFDWTARSLFNHISSLGIPVVAAMVYNDIDDRKLRQGLLQMESNESAEDFVRKGYLQTPVLKLNVLSSAIQSIGRVRKTYAGNYTVYSKLDEKEDEKEMNIKMRKCSSPRNPWHISEKDVHQDLLDLSLPEISPTLVSEPLSPIPIHMNSSKKLPAYSYRFDNPNDAMIIPSPDSVNSGYGAVSQSPIKVTTVSKQCTKNMNSKTHCHDIHGKTSSAFSSSPASTYTESPIPYTAYTYNSKLNVNLMQPNAAALSELFHEIPMHHRPSQTIIVENFDKNLVSDAQVLASALSKYGTVTSCDIVPINEQVVKAYVRFDTPSSAGYALGQLSVCASGPYPLKVKLA</sequence>
<reference evidence="4 5" key="1">
    <citation type="journal article" date="2023" name="Elife">
        <title>Identification of key yeast species and microbe-microbe interactions impacting larval growth of Drosophila in the wild.</title>
        <authorList>
            <person name="Mure A."/>
            <person name="Sugiura Y."/>
            <person name="Maeda R."/>
            <person name="Honda K."/>
            <person name="Sakurai N."/>
            <person name="Takahashi Y."/>
            <person name="Watada M."/>
            <person name="Katoh T."/>
            <person name="Gotoh A."/>
            <person name="Gotoh Y."/>
            <person name="Taniguchi I."/>
            <person name="Nakamura K."/>
            <person name="Hayashi T."/>
            <person name="Katayama T."/>
            <person name="Uemura T."/>
            <person name="Hattori Y."/>
        </authorList>
    </citation>
    <scope>NUCLEOTIDE SEQUENCE [LARGE SCALE GENOMIC DNA]</scope>
    <source>
        <strain evidence="4 5">SB-73</strain>
    </source>
</reference>
<feature type="domain" description="RRM" evidence="3">
    <location>
        <begin position="20"/>
        <end position="96"/>
    </location>
</feature>
<evidence type="ECO:0000313" key="5">
    <source>
        <dbReference type="Proteomes" id="UP001362899"/>
    </source>
</evidence>